<feature type="region of interest" description="Disordered" evidence="1">
    <location>
        <begin position="1"/>
        <end position="80"/>
    </location>
</feature>
<gene>
    <name evidence="2" type="ORF">P7K49_037062</name>
</gene>
<organism evidence="2 3">
    <name type="scientific">Saguinus oedipus</name>
    <name type="common">Cotton-top tamarin</name>
    <name type="synonym">Oedipomidas oedipus</name>
    <dbReference type="NCBI Taxonomy" id="9490"/>
    <lineage>
        <taxon>Eukaryota</taxon>
        <taxon>Metazoa</taxon>
        <taxon>Chordata</taxon>
        <taxon>Craniata</taxon>
        <taxon>Vertebrata</taxon>
        <taxon>Euteleostomi</taxon>
        <taxon>Mammalia</taxon>
        <taxon>Eutheria</taxon>
        <taxon>Euarchontoglires</taxon>
        <taxon>Primates</taxon>
        <taxon>Haplorrhini</taxon>
        <taxon>Platyrrhini</taxon>
        <taxon>Cebidae</taxon>
        <taxon>Callitrichinae</taxon>
        <taxon>Saguinus</taxon>
    </lineage>
</organism>
<dbReference type="EMBL" id="JASSZA010000021">
    <property type="protein sequence ID" value="KAK2085762.1"/>
    <property type="molecule type" value="Genomic_DNA"/>
</dbReference>
<feature type="compositionally biased region" description="Low complexity" evidence="1">
    <location>
        <begin position="26"/>
        <end position="42"/>
    </location>
</feature>
<protein>
    <submittedName>
        <fullName evidence="2">Uncharacterized protein</fullName>
    </submittedName>
</protein>
<reference evidence="2 3" key="1">
    <citation type="submission" date="2023-05" db="EMBL/GenBank/DDBJ databases">
        <title>B98-5 Cell Line De Novo Hybrid Assembly: An Optical Mapping Approach.</title>
        <authorList>
            <person name="Kananen K."/>
            <person name="Auerbach J.A."/>
            <person name="Kautto E."/>
            <person name="Blachly J.S."/>
        </authorList>
    </citation>
    <scope>NUCLEOTIDE SEQUENCE [LARGE SCALE GENOMIC DNA]</scope>
    <source>
        <strain evidence="2">B95-8</strain>
        <tissue evidence="2">Cell line</tissue>
    </source>
</reference>
<name>A0ABQ9TNH2_SAGOE</name>
<keyword evidence="3" id="KW-1185">Reference proteome</keyword>
<evidence type="ECO:0000313" key="3">
    <source>
        <dbReference type="Proteomes" id="UP001266305"/>
    </source>
</evidence>
<proteinExistence type="predicted"/>
<evidence type="ECO:0000313" key="2">
    <source>
        <dbReference type="EMBL" id="KAK2085762.1"/>
    </source>
</evidence>
<dbReference type="Proteomes" id="UP001266305">
    <property type="component" value="Unassembled WGS sequence"/>
</dbReference>
<sequence length="113" mass="11534">MKLANGAIELDTGNRPRGGPRRAMTGPARAGDAGAGANRGPRTAPGPRAVTLDSSERAASAFPAPGSTCDLPNPAWRAAPARPPARSFAMLFAEGNRPEGCGWRPGGKERACA</sequence>
<accession>A0ABQ9TNH2</accession>
<comment type="caution">
    <text evidence="2">The sequence shown here is derived from an EMBL/GenBank/DDBJ whole genome shotgun (WGS) entry which is preliminary data.</text>
</comment>
<evidence type="ECO:0000256" key="1">
    <source>
        <dbReference type="SAM" id="MobiDB-lite"/>
    </source>
</evidence>